<gene>
    <name evidence="1" type="ORF">M436DRAFT_76346</name>
</gene>
<protein>
    <recommendedName>
        <fullName evidence="3">Ubiquitin fusion degradation protein</fullName>
    </recommendedName>
</protein>
<dbReference type="GeneID" id="25415822"/>
<evidence type="ECO:0000313" key="2">
    <source>
        <dbReference type="Proteomes" id="UP000027730"/>
    </source>
</evidence>
<dbReference type="OrthoDB" id="5345494at2759"/>
<evidence type="ECO:0000313" key="1">
    <source>
        <dbReference type="EMBL" id="KEQ69062.1"/>
    </source>
</evidence>
<dbReference type="HOGENOM" id="CLU_037759_0_0_1"/>
<dbReference type="EMBL" id="KL584723">
    <property type="protein sequence ID" value="KEQ69062.1"/>
    <property type="molecule type" value="Genomic_DNA"/>
</dbReference>
<evidence type="ECO:0008006" key="3">
    <source>
        <dbReference type="Google" id="ProtNLM"/>
    </source>
</evidence>
<dbReference type="Proteomes" id="UP000027730">
    <property type="component" value="Unassembled WGS sequence"/>
</dbReference>
<sequence>MDAENLVESQPVTLVELLNNTLIWRQTAPYLSAASVLALSATARAFRHTICDSPETFRHLNLGLVRSATLADTSPIDSGGKSWRAERMDESLTEDDFFSGPLRGIFSKLERQHLLQNVKTLILDGLSVPAELVREIVLEDRFNVKILSIRDVTNMNQRGLQSVLRYVVRPSASRAPKLKGLYLFGRKDTSATLIHRAEALPTGRVSTGVMSSEGAQIGAEWNSRSEMALSASLGLKQPLDDWWRTKGRIWSNEGNANRPPSSDWADIVSACQGIIAFDAVLCRGPRHDPSKTTPDRLLRPAIANIALGSRGCESCGSCPEQPAVFNRDADSSFPLLSPPPLHASTVRAAQRPIVQDADLPLLILRCFDCLRERWCEKCNKWWCEDCYQEPVSRAKRQHPNSPENGLQDADGWALEALSANAPVKVYSNLCIETCLVGEMLPVADGMWG</sequence>
<dbReference type="STRING" id="1043004.A0A074WGS6"/>
<reference evidence="1 2" key="1">
    <citation type="journal article" date="2014" name="BMC Genomics">
        <title>Genome sequencing of four Aureobasidium pullulans varieties: biotechnological potential, stress tolerance, and description of new species.</title>
        <authorList>
            <person name="Gostin Ar C."/>
            <person name="Ohm R.A."/>
            <person name="Kogej T."/>
            <person name="Sonjak S."/>
            <person name="Turk M."/>
            <person name="Zajc J."/>
            <person name="Zalar P."/>
            <person name="Grube M."/>
            <person name="Sun H."/>
            <person name="Han J."/>
            <person name="Sharma A."/>
            <person name="Chiniquy J."/>
            <person name="Ngan C.Y."/>
            <person name="Lipzen A."/>
            <person name="Barry K."/>
            <person name="Grigoriev I.V."/>
            <person name="Gunde-Cimerman N."/>
        </authorList>
    </citation>
    <scope>NUCLEOTIDE SEQUENCE [LARGE SCALE GENOMIC DNA]</scope>
    <source>
        <strain evidence="1 2">CBS 147.97</strain>
    </source>
</reference>
<accession>A0A074WGS6</accession>
<keyword evidence="2" id="KW-1185">Reference proteome</keyword>
<dbReference type="RefSeq" id="XP_013423330.1">
    <property type="nucleotide sequence ID" value="XM_013567876.1"/>
</dbReference>
<organism evidence="1 2">
    <name type="scientific">Aureobasidium namibiae CBS 147.97</name>
    <dbReference type="NCBI Taxonomy" id="1043004"/>
    <lineage>
        <taxon>Eukaryota</taxon>
        <taxon>Fungi</taxon>
        <taxon>Dikarya</taxon>
        <taxon>Ascomycota</taxon>
        <taxon>Pezizomycotina</taxon>
        <taxon>Dothideomycetes</taxon>
        <taxon>Dothideomycetidae</taxon>
        <taxon>Dothideales</taxon>
        <taxon>Saccotheciaceae</taxon>
        <taxon>Aureobasidium</taxon>
    </lineage>
</organism>
<dbReference type="AlphaFoldDB" id="A0A074WGS6"/>
<proteinExistence type="predicted"/>
<name>A0A074WGS6_9PEZI</name>